<dbReference type="Proteomes" id="UP001175001">
    <property type="component" value="Unassembled WGS sequence"/>
</dbReference>
<evidence type="ECO:0000313" key="3">
    <source>
        <dbReference type="Proteomes" id="UP001175001"/>
    </source>
</evidence>
<feature type="compositionally biased region" description="Acidic residues" evidence="1">
    <location>
        <begin position="116"/>
        <end position="137"/>
    </location>
</feature>
<feature type="compositionally biased region" description="Polar residues" evidence="1">
    <location>
        <begin position="163"/>
        <end position="181"/>
    </location>
</feature>
<reference evidence="2" key="1">
    <citation type="submission" date="2023-06" db="EMBL/GenBank/DDBJ databases">
        <title>Multi-omics analyses reveal the molecular pathogenesis toolkit of Lasiodiplodia hormozganensis, a cross-kingdom pathogen.</title>
        <authorList>
            <person name="Felix C."/>
            <person name="Meneses R."/>
            <person name="Goncalves M.F.M."/>
            <person name="Tilleman L."/>
            <person name="Duarte A.S."/>
            <person name="Jorrin-Novo J.V."/>
            <person name="Van De Peer Y."/>
            <person name="Deforce D."/>
            <person name="Van Nieuwerburgh F."/>
            <person name="Esteves A.C."/>
            <person name="Alves A."/>
        </authorList>
    </citation>
    <scope>NUCLEOTIDE SEQUENCE</scope>
    <source>
        <strain evidence="2">CBS 339.90</strain>
    </source>
</reference>
<feature type="compositionally biased region" description="Basic and acidic residues" evidence="1">
    <location>
        <begin position="198"/>
        <end position="209"/>
    </location>
</feature>
<feature type="compositionally biased region" description="Basic and acidic residues" evidence="1">
    <location>
        <begin position="39"/>
        <end position="50"/>
    </location>
</feature>
<comment type="caution">
    <text evidence="2">The sequence shown here is derived from an EMBL/GenBank/DDBJ whole genome shotgun (WGS) entry which is preliminary data.</text>
</comment>
<proteinExistence type="predicted"/>
<evidence type="ECO:0000313" key="2">
    <source>
        <dbReference type="EMBL" id="KAK0662890.1"/>
    </source>
</evidence>
<feature type="region of interest" description="Disordered" evidence="1">
    <location>
        <begin position="1"/>
        <end position="20"/>
    </location>
</feature>
<protein>
    <submittedName>
        <fullName evidence="2">Uncharacterized protein</fullName>
    </submittedName>
</protein>
<evidence type="ECO:0000256" key="1">
    <source>
        <dbReference type="SAM" id="MobiDB-lite"/>
    </source>
</evidence>
<feature type="region of interest" description="Disordered" evidence="1">
    <location>
        <begin position="39"/>
        <end position="210"/>
    </location>
</feature>
<name>A0AA39Z368_9PEZI</name>
<organism evidence="2 3">
    <name type="scientific">Lasiodiplodia hormozganensis</name>
    <dbReference type="NCBI Taxonomy" id="869390"/>
    <lineage>
        <taxon>Eukaryota</taxon>
        <taxon>Fungi</taxon>
        <taxon>Dikarya</taxon>
        <taxon>Ascomycota</taxon>
        <taxon>Pezizomycotina</taxon>
        <taxon>Dothideomycetes</taxon>
        <taxon>Dothideomycetes incertae sedis</taxon>
        <taxon>Botryosphaeriales</taxon>
        <taxon>Botryosphaeriaceae</taxon>
        <taxon>Lasiodiplodia</taxon>
    </lineage>
</organism>
<dbReference type="AlphaFoldDB" id="A0AA39Z368"/>
<accession>A0AA39Z368</accession>
<gene>
    <name evidence="2" type="ORF">DIS24_g1665</name>
</gene>
<dbReference type="EMBL" id="JAUJDW010000005">
    <property type="protein sequence ID" value="KAK0662890.1"/>
    <property type="molecule type" value="Genomic_DNA"/>
</dbReference>
<feature type="compositionally biased region" description="Polar residues" evidence="1">
    <location>
        <begin position="61"/>
        <end position="73"/>
    </location>
</feature>
<sequence length="264" mass="29567">MSSKRLSTKSKGCLHVPASNRSVRNMKWTIRWDRLKESNLKVRLRGRAEDPNPASEPDISEASTKSSSDQTPIITRVRRIDSVHSTTEATEGDMEGELQMESSQLSSPADVLNIEGGEDGEEEDEEEDGEESEEEGDGGAGHGGDGHATSGSFGTQPKWMPIAQQSRRQPQLTYAEKTSLQPRPRESASPSLPEDDPEPRSAGDDDFRLRKPQWMYLAEKKARQLRIAKERLDKEKRLRIWWWCGGSHDDIDDLVVVPASLVKM</sequence>
<keyword evidence="3" id="KW-1185">Reference proteome</keyword>